<name>U6L148_EIMTE</name>
<gene>
    <name evidence="2" type="ORF">ETH_00018740</name>
</gene>
<protein>
    <submittedName>
        <fullName evidence="2">Vacuolar protein sorting-associated protein, putative</fullName>
    </submittedName>
</protein>
<dbReference type="VEuPathDB" id="ToxoDB:ETH_00018740"/>
<dbReference type="RefSeq" id="XP_013233079.1">
    <property type="nucleotide sequence ID" value="XM_013377625.1"/>
</dbReference>
<dbReference type="GO" id="GO:0016192">
    <property type="term" value="P:vesicle-mediated transport"/>
    <property type="evidence" value="ECO:0007669"/>
    <property type="project" value="InterPro"/>
</dbReference>
<dbReference type="InterPro" id="IPR027482">
    <property type="entry name" value="Sec1-like_dom2"/>
</dbReference>
<dbReference type="Gene3D" id="1.25.40.60">
    <property type="match status" value="1"/>
</dbReference>
<dbReference type="GeneID" id="25252881"/>
<dbReference type="Gene3D" id="3.40.50.1910">
    <property type="match status" value="1"/>
</dbReference>
<dbReference type="InterPro" id="IPR001619">
    <property type="entry name" value="Sec1-like"/>
</dbReference>
<dbReference type="SUPFAM" id="SSF56815">
    <property type="entry name" value="Sec1/munc18-like (SM) proteins"/>
    <property type="match status" value="1"/>
</dbReference>
<reference evidence="2" key="1">
    <citation type="submission" date="2013-10" db="EMBL/GenBank/DDBJ databases">
        <title>Genomic analysis of the causative agents of coccidiosis in chickens.</title>
        <authorList>
            <person name="Reid A.J."/>
            <person name="Blake D."/>
            <person name="Billington K."/>
            <person name="Browne H."/>
            <person name="Dunn M."/>
            <person name="Hung S."/>
            <person name="Kawahara F."/>
            <person name="Miranda-Saavedra D."/>
            <person name="Mourier T."/>
            <person name="Nagra H."/>
            <person name="Otto T.D."/>
            <person name="Rawlings N."/>
            <person name="Sanchez A."/>
            <person name="Sanders M."/>
            <person name="Subramaniam C."/>
            <person name="Tay Y."/>
            <person name="Dear P."/>
            <person name="Doerig C."/>
            <person name="Gruber A."/>
            <person name="Parkinson J."/>
            <person name="Shirley M."/>
            <person name="Wan K.L."/>
            <person name="Berriman M."/>
            <person name="Tomley F."/>
            <person name="Pain A."/>
        </authorList>
    </citation>
    <scope>NUCLEOTIDE SEQUENCE [LARGE SCALE GENOMIC DNA]</scope>
    <source>
        <strain evidence="2">Houghton</strain>
    </source>
</reference>
<dbReference type="Proteomes" id="UP000030747">
    <property type="component" value="Unassembled WGS sequence"/>
</dbReference>
<reference evidence="2" key="2">
    <citation type="submission" date="2013-10" db="EMBL/GenBank/DDBJ databases">
        <authorList>
            <person name="Aslett M."/>
        </authorList>
    </citation>
    <scope>NUCLEOTIDE SEQUENCE [LARGE SCALE GENOMIC DNA]</scope>
    <source>
        <strain evidence="2">Houghton</strain>
    </source>
</reference>
<dbReference type="Gene3D" id="3.90.830.10">
    <property type="entry name" value="Syntaxin Binding Protein 1, Chain A, domain 2"/>
    <property type="match status" value="1"/>
</dbReference>
<organism evidence="2 3">
    <name type="scientific">Eimeria tenella</name>
    <name type="common">Coccidian parasite</name>
    <dbReference type="NCBI Taxonomy" id="5802"/>
    <lineage>
        <taxon>Eukaryota</taxon>
        <taxon>Sar</taxon>
        <taxon>Alveolata</taxon>
        <taxon>Apicomplexa</taxon>
        <taxon>Conoidasida</taxon>
        <taxon>Coccidia</taxon>
        <taxon>Eucoccidiorida</taxon>
        <taxon>Eimeriorina</taxon>
        <taxon>Eimeriidae</taxon>
        <taxon>Eimeria</taxon>
    </lineage>
</organism>
<evidence type="ECO:0000313" key="2">
    <source>
        <dbReference type="EMBL" id="CDJ42329.1"/>
    </source>
</evidence>
<dbReference type="AlphaFoldDB" id="U6L148"/>
<dbReference type="OMA" id="DIRIRIF"/>
<dbReference type="InterPro" id="IPR036045">
    <property type="entry name" value="Sec1-like_sf"/>
</dbReference>
<dbReference type="InterPro" id="IPR043127">
    <property type="entry name" value="Sec-1-like_dom3a"/>
</dbReference>
<dbReference type="VEuPathDB" id="ToxoDB:ETH2_1502400"/>
<dbReference type="PANTHER" id="PTHR11679">
    <property type="entry name" value="VESICLE PROTEIN SORTING-ASSOCIATED"/>
    <property type="match status" value="1"/>
</dbReference>
<accession>U6L148</accession>
<keyword evidence="3" id="KW-1185">Reference proteome</keyword>
<dbReference type="EMBL" id="HG675711">
    <property type="protein sequence ID" value="CDJ42329.1"/>
    <property type="molecule type" value="Genomic_DNA"/>
</dbReference>
<evidence type="ECO:0000313" key="3">
    <source>
        <dbReference type="Proteomes" id="UP000030747"/>
    </source>
</evidence>
<proteinExistence type="inferred from homology"/>
<sequence length="329" mass="36062">MAHELLGIRFNRIDLSKSPTAPPDLKEVLLDERQDLFYRKNCMANFGELGVAVKQHVNEYQEKTKASSSLTNLEALKDFVEKLPESRRLSSSVFKHVGVISELSRIVRERNLLVLSELEQSLACSSSSSSKQQQQHFTAVCSQIQNKQNTNLDKLRLALLYCIRYEGSETVAAVREELAAAGLPGDSLLLLLLLLQYSSKSSRSEDLFRDKSLLQVAKNLAKGLQGVANVYTQHKSLLSSVVESLIKGKLKESTYAVLGPNKNPTAAAAPREGLQTVLVFVIGGATYQEEREMQELSSSAGVSVLLGGSSVVNAKQFLADVAQVQLPNV</sequence>
<comment type="similarity">
    <text evidence="1">Belongs to the STXBP/unc-18/SEC1 family.</text>
</comment>
<evidence type="ECO:0000256" key="1">
    <source>
        <dbReference type="ARBA" id="ARBA00009884"/>
    </source>
</evidence>
<dbReference type="OrthoDB" id="10266265at2759"/>
<dbReference type="Pfam" id="PF00995">
    <property type="entry name" value="Sec1"/>
    <property type="match status" value="1"/>
</dbReference>